<name>A0A1I2BIF0_9BACT</name>
<proteinExistence type="predicted"/>
<dbReference type="EMBL" id="FONA01000013">
    <property type="protein sequence ID" value="SFE55964.1"/>
    <property type="molecule type" value="Genomic_DNA"/>
</dbReference>
<dbReference type="Proteomes" id="UP000181976">
    <property type="component" value="Unassembled WGS sequence"/>
</dbReference>
<dbReference type="OrthoDB" id="7595944at2"/>
<dbReference type="eggNOG" id="ENOG502Z95Q">
    <property type="taxonomic scope" value="Bacteria"/>
</dbReference>
<keyword evidence="2" id="KW-1185">Reference proteome</keyword>
<protein>
    <submittedName>
        <fullName evidence="1">Uncharacterized protein</fullName>
    </submittedName>
</protein>
<evidence type="ECO:0000313" key="2">
    <source>
        <dbReference type="Proteomes" id="UP000181976"/>
    </source>
</evidence>
<organism evidence="1 2">
    <name type="scientific">Thermophagus xiamenensis</name>
    <dbReference type="NCBI Taxonomy" id="385682"/>
    <lineage>
        <taxon>Bacteria</taxon>
        <taxon>Pseudomonadati</taxon>
        <taxon>Bacteroidota</taxon>
        <taxon>Bacteroidia</taxon>
        <taxon>Marinilabiliales</taxon>
        <taxon>Marinilabiliaceae</taxon>
        <taxon>Thermophagus</taxon>
    </lineage>
</organism>
<sequence length="276" mass="32993">MALTKVLITVKTYPTISEKYDELVCTAGFREDGRWVRIYPIPFRKKSYHEQYKKYDWIELDLVKNTNDFRPESYRPKTIDTEIKVVGHVDTSNNWKERKEICLQKVYDNLTKLIKEAKNKEILTSLAVFKPSRVLDFYAKPTERDWKRSKIEAMAQLNLFETEQNGTFEVVKKLPYKFKYRFEDIEGRVSNLMIEDWETGVLYWKGLSKYDGDEQKAIEYVRQKYFDDFAKTKDLYFFLGTTLSNHFISHNPFIIIGTFHSYKIYLSYWPNGTRMA</sequence>
<gene>
    <name evidence="1" type="ORF">SAMN05444380_11369</name>
</gene>
<dbReference type="InParanoid" id="A0A1I2BIF0"/>
<dbReference type="RefSeq" id="WP_010528069.1">
    <property type="nucleotide sequence ID" value="NZ_AFSL01000071.1"/>
</dbReference>
<dbReference type="STRING" id="385682.SAMN05444380_11369"/>
<accession>A0A1I2BIF0</accession>
<evidence type="ECO:0000313" key="1">
    <source>
        <dbReference type="EMBL" id="SFE55964.1"/>
    </source>
</evidence>
<dbReference type="AlphaFoldDB" id="A0A1I2BIF0"/>
<reference evidence="1 2" key="1">
    <citation type="submission" date="2016-10" db="EMBL/GenBank/DDBJ databases">
        <authorList>
            <person name="de Groot N.N."/>
        </authorList>
    </citation>
    <scope>NUCLEOTIDE SEQUENCE [LARGE SCALE GENOMIC DNA]</scope>
    <source>
        <strain evidence="1 2">DSM 19012</strain>
    </source>
</reference>